<dbReference type="GO" id="GO:0004181">
    <property type="term" value="F:metallocarboxypeptidase activity"/>
    <property type="evidence" value="ECO:0007669"/>
    <property type="project" value="UniProtKB-UniRule"/>
</dbReference>
<comment type="similarity">
    <text evidence="1">Belongs to the peptidase M32 family.</text>
</comment>
<protein>
    <recommendedName>
        <fullName evidence="1">Metal-dependent carboxypeptidase</fullName>
        <ecNumber evidence="1">3.4.17.19</ecNumber>
    </recommendedName>
</protein>
<evidence type="ECO:0000256" key="1">
    <source>
        <dbReference type="PIRNR" id="PIRNR006615"/>
    </source>
</evidence>
<organism evidence="4 5">
    <name type="scientific">Longimicrobium terrae</name>
    <dbReference type="NCBI Taxonomy" id="1639882"/>
    <lineage>
        <taxon>Bacteria</taxon>
        <taxon>Pseudomonadati</taxon>
        <taxon>Gemmatimonadota</taxon>
        <taxon>Longimicrobiia</taxon>
        <taxon>Longimicrobiales</taxon>
        <taxon>Longimicrobiaceae</taxon>
        <taxon>Longimicrobium</taxon>
    </lineage>
</organism>
<feature type="binding site" evidence="2">
    <location>
        <position position="284"/>
    </location>
    <ligand>
        <name>Zn(2+)</name>
        <dbReference type="ChEBI" id="CHEBI:29105"/>
        <note>catalytic</note>
    </ligand>
</feature>
<gene>
    <name evidence="4" type="ORF">HNQ61_001068</name>
</gene>
<keyword evidence="1 2" id="KW-0479">Metal-binding</keyword>
<dbReference type="EC" id="3.4.17.19" evidence="1"/>
<dbReference type="Gene3D" id="1.10.1370.30">
    <property type="match status" value="1"/>
</dbReference>
<accession>A0A841GVN6</accession>
<keyword evidence="5" id="KW-1185">Reference proteome</keyword>
<dbReference type="PROSITE" id="PS52034">
    <property type="entry name" value="PEPTIDASE_M32"/>
    <property type="match status" value="1"/>
</dbReference>
<evidence type="ECO:0000256" key="2">
    <source>
        <dbReference type="PIRSR" id="PIRSR006615-1"/>
    </source>
</evidence>
<reference evidence="4 5" key="1">
    <citation type="submission" date="2020-08" db="EMBL/GenBank/DDBJ databases">
        <title>Genomic Encyclopedia of Type Strains, Phase IV (KMG-IV): sequencing the most valuable type-strain genomes for metagenomic binning, comparative biology and taxonomic classification.</title>
        <authorList>
            <person name="Goeker M."/>
        </authorList>
    </citation>
    <scope>NUCLEOTIDE SEQUENCE [LARGE SCALE GENOMIC DNA]</scope>
    <source>
        <strain evidence="4 5">DSM 29007</strain>
    </source>
</reference>
<keyword evidence="2" id="KW-0862">Zinc</keyword>
<dbReference type="PANTHER" id="PTHR34217:SF1">
    <property type="entry name" value="CARBOXYPEPTIDASE 1"/>
    <property type="match status" value="1"/>
</dbReference>
<keyword evidence="1" id="KW-0645">Protease</keyword>
<feature type="binding site" evidence="2">
    <location>
        <position position="288"/>
    </location>
    <ligand>
        <name>Zn(2+)</name>
        <dbReference type="ChEBI" id="CHEBI:29105"/>
        <note>catalytic</note>
    </ligand>
</feature>
<dbReference type="Proteomes" id="UP000582837">
    <property type="component" value="Unassembled WGS sequence"/>
</dbReference>
<evidence type="ECO:0000313" key="5">
    <source>
        <dbReference type="Proteomes" id="UP000582837"/>
    </source>
</evidence>
<comment type="function">
    <text evidence="1">Broad specificity carboxypetidase that releases amino acids sequentially from the C-terminus, including neutral, aromatic, polar and basic residues.</text>
</comment>
<dbReference type="SUPFAM" id="SSF55486">
    <property type="entry name" value="Metalloproteases ('zincins'), catalytic domain"/>
    <property type="match status" value="1"/>
</dbReference>
<evidence type="ECO:0000256" key="3">
    <source>
        <dbReference type="PIRSR" id="PIRSR006615-2"/>
    </source>
</evidence>
<feature type="active site" description="Proton donor/acceptor" evidence="3">
    <location>
        <position position="285"/>
    </location>
</feature>
<dbReference type="InterPro" id="IPR001333">
    <property type="entry name" value="Peptidase_M32_Taq"/>
</dbReference>
<dbReference type="PANTHER" id="PTHR34217">
    <property type="entry name" value="METAL-DEPENDENT CARBOXYPEPTIDASE"/>
    <property type="match status" value="1"/>
</dbReference>
<dbReference type="GO" id="GO:0006508">
    <property type="term" value="P:proteolysis"/>
    <property type="evidence" value="ECO:0007669"/>
    <property type="project" value="UniProtKB-UniRule"/>
</dbReference>
<proteinExistence type="inferred from homology"/>
<dbReference type="AlphaFoldDB" id="A0A841GVN6"/>
<keyword evidence="1 4" id="KW-0378">Hydrolase</keyword>
<dbReference type="RefSeq" id="WP_170037633.1">
    <property type="nucleotide sequence ID" value="NZ_JABDTL010000002.1"/>
</dbReference>
<dbReference type="PRINTS" id="PR00998">
    <property type="entry name" value="CRBOXYPTASET"/>
</dbReference>
<feature type="binding site" evidence="2">
    <location>
        <position position="315"/>
    </location>
    <ligand>
        <name>Zn(2+)</name>
        <dbReference type="ChEBI" id="CHEBI:29105"/>
        <note>catalytic</note>
    </ligand>
</feature>
<keyword evidence="1 4" id="KW-0121">Carboxypeptidase</keyword>
<dbReference type="GO" id="GO:0046872">
    <property type="term" value="F:metal ion binding"/>
    <property type="evidence" value="ECO:0007669"/>
    <property type="project" value="UniProtKB-KW"/>
</dbReference>
<dbReference type="PIRSF" id="PIRSF006615">
    <property type="entry name" value="Zn_crbxpep_Taq"/>
    <property type="match status" value="1"/>
</dbReference>
<comment type="caution">
    <text evidence="4">The sequence shown here is derived from an EMBL/GenBank/DDBJ whole genome shotgun (WGS) entry which is preliminary data.</text>
</comment>
<name>A0A841GVN6_9BACT</name>
<comment type="catalytic activity">
    <reaction evidence="1">
        <text>Release of a C-terminal amino acid with broad specificity, except for -Pro.</text>
        <dbReference type="EC" id="3.4.17.19"/>
    </reaction>
</comment>
<keyword evidence="1" id="KW-0482">Metalloprotease</keyword>
<evidence type="ECO:0000313" key="4">
    <source>
        <dbReference type="EMBL" id="MBB6069453.1"/>
    </source>
</evidence>
<comment type="cofactor">
    <cofactor evidence="2">
        <name>Zn(2+)</name>
        <dbReference type="ChEBI" id="CHEBI:29105"/>
    </cofactor>
    <text evidence="2">Binds 1 zinc ion per subunit.</text>
</comment>
<sequence length="524" mass="56439">MGTRPRPSSSRRAGAGAPGESEAYAGLLARAREAGLLASTGFLLAWDQEVAMPPAGAALRSEQAALLSALVHERRTAPDLGDALAACEADAELMAEGAAAANVRSLRREYDRAVLLPAPLVRETARAGALAVHHWRAAREVDDMTSFTPWLQRNVNLAREAAAALGAPPGGEPYDALLENHEPGMRAAEVDRLFGALRAGLVPLVGALREAAAPGTEWMGIRWPVEAQAAFNRAVAGRMGFDLDAGRLDVSTHPLCVGVGPGDTRLTARYDPARLLGALHGTMHEAGHGLYEQGLPKAERLGQPLARPASTGFHESQARLWENFVGRGRPFCAWMLGELQRRVGSPEVAALDVDAVYRGLNVVRPGPIRVESDEATYNLHVMLRFDLERALLRGDLSAADLAGAWNERMRADLGVTVSTAREGALQDIHWAMGSFGYFPTYTLGNLYAAQLWESLGRALPGMDADLARGEFGGVLNWLRAHVHAHGRRYSPPELCARATGGPLSHEPLLRYLDTKLRAVYRLDT</sequence>
<dbReference type="EMBL" id="JACHIA010000002">
    <property type="protein sequence ID" value="MBB6069453.1"/>
    <property type="molecule type" value="Genomic_DNA"/>
</dbReference>
<dbReference type="CDD" id="cd06460">
    <property type="entry name" value="M32_Taq"/>
    <property type="match status" value="1"/>
</dbReference>
<dbReference type="Pfam" id="PF02074">
    <property type="entry name" value="Peptidase_M32"/>
    <property type="match status" value="1"/>
</dbReference>